<dbReference type="PANTHER" id="PTHR36833:SF1">
    <property type="entry name" value="INTEGRAL MEMBRANE TRANSPORT PROTEIN"/>
    <property type="match status" value="1"/>
</dbReference>
<name>A0A401ZIS0_9CHLR</name>
<dbReference type="Proteomes" id="UP000287224">
    <property type="component" value="Unassembled WGS sequence"/>
</dbReference>
<gene>
    <name evidence="2" type="ORF">KDAU_40710</name>
</gene>
<feature type="transmembrane region" description="Helical" evidence="1">
    <location>
        <begin position="73"/>
        <end position="93"/>
    </location>
</feature>
<dbReference type="RefSeq" id="WP_160145992.1">
    <property type="nucleotide sequence ID" value="NZ_BIFQ01000001.1"/>
</dbReference>
<keyword evidence="1" id="KW-0472">Membrane</keyword>
<dbReference type="Pfam" id="PF06182">
    <property type="entry name" value="ABC2_membrane_6"/>
    <property type="match status" value="1"/>
</dbReference>
<feature type="transmembrane region" description="Helical" evidence="1">
    <location>
        <begin position="114"/>
        <end position="142"/>
    </location>
</feature>
<feature type="transmembrane region" description="Helical" evidence="1">
    <location>
        <begin position="148"/>
        <end position="181"/>
    </location>
</feature>
<dbReference type="PANTHER" id="PTHR36833">
    <property type="entry name" value="SLR0610 PROTEIN-RELATED"/>
    <property type="match status" value="1"/>
</dbReference>
<evidence type="ECO:0000313" key="3">
    <source>
        <dbReference type="Proteomes" id="UP000287224"/>
    </source>
</evidence>
<keyword evidence="1" id="KW-0812">Transmembrane</keyword>
<proteinExistence type="predicted"/>
<reference evidence="3" key="1">
    <citation type="submission" date="2018-12" db="EMBL/GenBank/DDBJ databases">
        <title>Tengunoibacter tsumagoiensis gen. nov., sp. nov., Dictyobacter kobayashii sp. nov., D. alpinus sp. nov., and D. joshuensis sp. nov. and description of Dictyobacteraceae fam. nov. within the order Ktedonobacterales isolated from Tengu-no-mugimeshi.</title>
        <authorList>
            <person name="Wang C.M."/>
            <person name="Zheng Y."/>
            <person name="Sakai Y."/>
            <person name="Toyoda A."/>
            <person name="Minakuchi Y."/>
            <person name="Abe K."/>
            <person name="Yokota A."/>
            <person name="Yabe S."/>
        </authorList>
    </citation>
    <scope>NUCLEOTIDE SEQUENCE [LARGE SCALE GENOMIC DNA]</scope>
    <source>
        <strain evidence="3">S-27</strain>
    </source>
</reference>
<evidence type="ECO:0000313" key="2">
    <source>
        <dbReference type="EMBL" id="GCE06742.1"/>
    </source>
</evidence>
<dbReference type="AlphaFoldDB" id="A0A401ZIS0"/>
<comment type="caution">
    <text evidence="2">The sequence shown here is derived from an EMBL/GenBank/DDBJ whole genome shotgun (WGS) entry which is preliminary data.</text>
</comment>
<dbReference type="InterPro" id="IPR010390">
    <property type="entry name" value="ABC-2_transporter-like"/>
</dbReference>
<organism evidence="2 3">
    <name type="scientific">Dictyobacter aurantiacus</name>
    <dbReference type="NCBI Taxonomy" id="1936993"/>
    <lineage>
        <taxon>Bacteria</taxon>
        <taxon>Bacillati</taxon>
        <taxon>Chloroflexota</taxon>
        <taxon>Ktedonobacteria</taxon>
        <taxon>Ktedonobacterales</taxon>
        <taxon>Dictyobacteraceae</taxon>
        <taxon>Dictyobacter</taxon>
    </lineage>
</organism>
<feature type="transmembrane region" description="Helical" evidence="1">
    <location>
        <begin position="235"/>
        <end position="258"/>
    </location>
</feature>
<dbReference type="EMBL" id="BIFQ01000001">
    <property type="protein sequence ID" value="GCE06742.1"/>
    <property type="molecule type" value="Genomic_DNA"/>
</dbReference>
<keyword evidence="3" id="KW-1185">Reference proteome</keyword>
<keyword evidence="1" id="KW-1133">Transmembrane helix</keyword>
<feature type="transmembrane region" description="Helical" evidence="1">
    <location>
        <begin position="35"/>
        <end position="53"/>
    </location>
</feature>
<sequence length="271" mass="29971">MEYVKTWLKRCVSELRLIAAYSVANVQSALEYRSAFIVQVVSMAANDSLWLFFWWNYFKQFPLVNGWRGTDIVILWAVAAGGFGVSVTVFGNARQIPALIMNGGLDAYLGMPRSVLLHVCIAATDPAAWGDLLFAVGAYLLLVRPDPWNIALFFLLLPLTALIYTSFQVLLGSLAFFLGNTEGLSQQAFNALISFSSYPMDIFNGVVRVLLFTVLPAGFISFVPLQLLHRFSWPLLGAMLSVVLIFILSAIALFHAGLRRYESGNLMGAQI</sequence>
<feature type="transmembrane region" description="Helical" evidence="1">
    <location>
        <begin position="202"/>
        <end position="223"/>
    </location>
</feature>
<accession>A0A401ZIS0</accession>
<evidence type="ECO:0000256" key="1">
    <source>
        <dbReference type="SAM" id="Phobius"/>
    </source>
</evidence>
<protein>
    <submittedName>
        <fullName evidence="2">ABC transporter permease</fullName>
    </submittedName>
</protein>
<dbReference type="OrthoDB" id="9788195at2"/>